<feature type="transmembrane region" description="Helical" evidence="4">
    <location>
        <begin position="271"/>
        <end position="290"/>
    </location>
</feature>
<accession>A0A848J2Y2</accession>
<feature type="transmembrane region" description="Helical" evidence="4">
    <location>
        <begin position="100"/>
        <end position="121"/>
    </location>
</feature>
<dbReference type="PANTHER" id="PTHR30404">
    <property type="entry name" value="N-ACETYLMURAMOYL-L-ALANINE AMIDASE"/>
    <property type="match status" value="1"/>
</dbReference>
<keyword evidence="4" id="KW-0472">Membrane</keyword>
<dbReference type="SUPFAM" id="SSF53187">
    <property type="entry name" value="Zn-dependent exopeptidases"/>
    <property type="match status" value="1"/>
</dbReference>
<gene>
    <name evidence="6" type="ORF">HH304_03910</name>
</gene>
<keyword evidence="4" id="KW-0812">Transmembrane</keyword>
<evidence type="ECO:0000259" key="5">
    <source>
        <dbReference type="SMART" id="SM00646"/>
    </source>
</evidence>
<evidence type="ECO:0000256" key="3">
    <source>
        <dbReference type="ARBA" id="ARBA00022801"/>
    </source>
</evidence>
<proteinExistence type="predicted"/>
<dbReference type="Pfam" id="PF05569">
    <property type="entry name" value="Peptidase_M56"/>
    <property type="match status" value="1"/>
</dbReference>
<keyword evidence="3" id="KW-0378">Hydrolase</keyword>
<dbReference type="PANTHER" id="PTHR30404:SF0">
    <property type="entry name" value="N-ACETYLMURAMOYL-L-ALANINE AMIDASE AMIC"/>
    <property type="match status" value="1"/>
</dbReference>
<dbReference type="InterPro" id="IPR002508">
    <property type="entry name" value="MurNAc-LAA_cat"/>
</dbReference>
<dbReference type="GO" id="GO:0030288">
    <property type="term" value="C:outer membrane-bounded periplasmic space"/>
    <property type="evidence" value="ECO:0007669"/>
    <property type="project" value="TreeGrafter"/>
</dbReference>
<dbReference type="Gene3D" id="3.40.630.40">
    <property type="entry name" value="Zn-dependent exopeptidases"/>
    <property type="match status" value="1"/>
</dbReference>
<dbReference type="EMBL" id="JABBNU010000002">
    <property type="protein sequence ID" value="NMM47532.1"/>
    <property type="molecule type" value="Genomic_DNA"/>
</dbReference>
<dbReference type="SMART" id="SM00646">
    <property type="entry name" value="Ami_3"/>
    <property type="match status" value="1"/>
</dbReference>
<evidence type="ECO:0000313" key="7">
    <source>
        <dbReference type="Proteomes" id="UP000559010"/>
    </source>
</evidence>
<evidence type="ECO:0000256" key="2">
    <source>
        <dbReference type="ARBA" id="ARBA00011901"/>
    </source>
</evidence>
<feature type="transmembrane region" description="Helical" evidence="4">
    <location>
        <begin position="35"/>
        <end position="57"/>
    </location>
</feature>
<comment type="catalytic activity">
    <reaction evidence="1">
        <text>Hydrolyzes the link between N-acetylmuramoyl residues and L-amino acid residues in certain cell-wall glycopeptides.</text>
        <dbReference type="EC" id="3.5.1.28"/>
    </reaction>
</comment>
<dbReference type="GO" id="GO:0008745">
    <property type="term" value="F:N-acetylmuramoyl-L-alanine amidase activity"/>
    <property type="evidence" value="ECO:0007669"/>
    <property type="project" value="UniProtKB-EC"/>
</dbReference>
<dbReference type="InterPro" id="IPR050695">
    <property type="entry name" value="N-acetylmuramoyl_amidase_3"/>
</dbReference>
<dbReference type="Pfam" id="PF01520">
    <property type="entry name" value="Amidase_3"/>
    <property type="match status" value="1"/>
</dbReference>
<dbReference type="InterPro" id="IPR008756">
    <property type="entry name" value="Peptidase_M56"/>
</dbReference>
<dbReference type="CDD" id="cd02696">
    <property type="entry name" value="MurNAc-LAA"/>
    <property type="match status" value="1"/>
</dbReference>
<comment type="caution">
    <text evidence="6">The sequence shown here is derived from an EMBL/GenBank/DDBJ whole genome shotgun (WGS) entry which is preliminary data.</text>
</comment>
<organism evidence="6 7">
    <name type="scientific">Marinigracilibium pacificum</name>
    <dbReference type="NCBI Taxonomy" id="2729599"/>
    <lineage>
        <taxon>Bacteria</taxon>
        <taxon>Pseudomonadati</taxon>
        <taxon>Bacteroidota</taxon>
        <taxon>Cytophagia</taxon>
        <taxon>Cytophagales</taxon>
        <taxon>Flammeovirgaceae</taxon>
        <taxon>Marinigracilibium</taxon>
    </lineage>
</organism>
<name>A0A848J2Y2_9BACT</name>
<dbReference type="AlphaFoldDB" id="A0A848J2Y2"/>
<evidence type="ECO:0000256" key="4">
    <source>
        <dbReference type="SAM" id="Phobius"/>
    </source>
</evidence>
<dbReference type="Proteomes" id="UP000559010">
    <property type="component" value="Unassembled WGS sequence"/>
</dbReference>
<reference evidence="6 7" key="1">
    <citation type="submission" date="2020-04" db="EMBL/GenBank/DDBJ databases">
        <title>Flammeovirgaceae bacterium KN852 isolated from deep sea.</title>
        <authorList>
            <person name="Zhang D.-C."/>
        </authorList>
    </citation>
    <scope>NUCLEOTIDE SEQUENCE [LARGE SCALE GENOMIC DNA]</scope>
    <source>
        <strain evidence="6 7">KN852</strain>
    </source>
</reference>
<protein>
    <recommendedName>
        <fullName evidence="2">N-acetylmuramoyl-L-alanine amidase</fullName>
        <ecNumber evidence="2">3.5.1.28</ecNumber>
    </recommendedName>
</protein>
<evidence type="ECO:0000256" key="1">
    <source>
        <dbReference type="ARBA" id="ARBA00001561"/>
    </source>
</evidence>
<feature type="transmembrane region" description="Helical" evidence="4">
    <location>
        <begin position="6"/>
        <end position="23"/>
    </location>
</feature>
<evidence type="ECO:0000313" key="6">
    <source>
        <dbReference type="EMBL" id="NMM47532.1"/>
    </source>
</evidence>
<dbReference type="EC" id="3.5.1.28" evidence="2"/>
<keyword evidence="7" id="KW-1185">Reference proteome</keyword>
<feature type="domain" description="MurNAc-LAA" evidence="5">
    <location>
        <begin position="356"/>
        <end position="468"/>
    </location>
</feature>
<sequence length="470" mass="54042">MLNYIIYSSISLASALFLYKIFLKKDSNLIFNRWYLLFTLILCITFPLFEIEINTFLPDKPEISYSNIEEIIYPNPDINKNTIEIIERSEFDFSKILQSLYSVIFSLLICRFTFNIIAICIQIGSSKHKEIKGLKLIITENSKSPHSFFNFLFVSNKYIKDKELFNSILNHEQAHSRQLHSLDIILIELLCCTFWFNPIVWIYKKEVKENHEYLADRAVINSGINISKYAAHIIENIKLSNQNLASAFSFLITKNRINMLSTNNHSKQTRWFFPSIAIIIFATILAGTSFTPKKDNSKPLTVIIDAGHGGKDPGINNEKDINLMIAKHISELSQKSNIKIILSRTTDKFISLEDRVKFINNSKADLLISLHCNSDNDESMKGIEAFYYPEGKNQEQARKLSKLIVSDQVKTITDIGKINTANYKIIRDVKIPGVLIELGFLSNKTDLQRLTDPTHQKEIAQSIYNSIQEF</sequence>
<keyword evidence="4" id="KW-1133">Transmembrane helix</keyword>
<dbReference type="GO" id="GO:0009253">
    <property type="term" value="P:peptidoglycan catabolic process"/>
    <property type="evidence" value="ECO:0007669"/>
    <property type="project" value="InterPro"/>
</dbReference>